<reference evidence="1 2" key="1">
    <citation type="submission" date="2021-03" db="EMBL/GenBank/DDBJ databases">
        <title>Sequencing the genomes of 1000 actinobacteria strains.</title>
        <authorList>
            <person name="Klenk H.-P."/>
        </authorList>
    </citation>
    <scope>NUCLEOTIDE SEQUENCE [LARGE SCALE GENOMIC DNA]</scope>
    <source>
        <strain evidence="1 2">DSM 16005</strain>
    </source>
</reference>
<comment type="caution">
    <text evidence="1">The sequence shown here is derived from an EMBL/GenBank/DDBJ whole genome shotgun (WGS) entry which is preliminary data.</text>
</comment>
<protein>
    <submittedName>
        <fullName evidence="1">Uncharacterized protein YmfQ (DUF2313 family)</fullName>
    </submittedName>
</protein>
<evidence type="ECO:0000313" key="1">
    <source>
        <dbReference type="EMBL" id="MBP2414036.1"/>
    </source>
</evidence>
<gene>
    <name evidence="1" type="ORF">JOF48_002835</name>
</gene>
<dbReference type="EMBL" id="JAGIOI010000001">
    <property type="protein sequence ID" value="MBP2414036.1"/>
    <property type="molecule type" value="Genomic_DNA"/>
</dbReference>
<accession>A0ABS4YZ73</accession>
<name>A0ABS4YZ73_9MICC</name>
<dbReference type="RefSeq" id="WP_281067984.1">
    <property type="nucleotide sequence ID" value="NZ_JAGIOI010000001.1"/>
</dbReference>
<dbReference type="Proteomes" id="UP000711614">
    <property type="component" value="Unassembled WGS sequence"/>
</dbReference>
<keyword evidence="2" id="KW-1185">Reference proteome</keyword>
<organism evidence="1 2">
    <name type="scientific">Arthrobacter stackebrandtii</name>
    <dbReference type="NCBI Taxonomy" id="272161"/>
    <lineage>
        <taxon>Bacteria</taxon>
        <taxon>Bacillati</taxon>
        <taxon>Actinomycetota</taxon>
        <taxon>Actinomycetes</taxon>
        <taxon>Micrococcales</taxon>
        <taxon>Micrococcaceae</taxon>
        <taxon>Arthrobacter</taxon>
    </lineage>
</organism>
<evidence type="ECO:0000313" key="2">
    <source>
        <dbReference type="Proteomes" id="UP000711614"/>
    </source>
</evidence>
<proteinExistence type="predicted"/>
<sequence length="41" mass="4724">MIWPSTDVDDLLDAVVPKAQEQEFDDWEQLLTKPSDTFVSN</sequence>